<dbReference type="EMBL" id="LSTQ01000001">
    <property type="protein sequence ID" value="OAH32527.1"/>
    <property type="molecule type" value="Genomic_DNA"/>
</dbReference>
<dbReference type="GO" id="GO:0005615">
    <property type="term" value="C:extracellular space"/>
    <property type="evidence" value="ECO:0007669"/>
    <property type="project" value="TreeGrafter"/>
</dbReference>
<dbReference type="GO" id="GO:0042277">
    <property type="term" value="F:peptide binding"/>
    <property type="evidence" value="ECO:0007669"/>
    <property type="project" value="TreeGrafter"/>
</dbReference>
<dbReference type="GO" id="GO:0070006">
    <property type="term" value="F:metalloaminopeptidase activity"/>
    <property type="evidence" value="ECO:0007669"/>
    <property type="project" value="TreeGrafter"/>
</dbReference>
<dbReference type="CDD" id="cd09602">
    <property type="entry name" value="M1_APN"/>
    <property type="match status" value="1"/>
</dbReference>
<dbReference type="InterPro" id="IPR042097">
    <property type="entry name" value="Aminopeptidase_N-like_N_sf"/>
</dbReference>
<dbReference type="InterPro" id="IPR001930">
    <property type="entry name" value="Peptidase_M1"/>
</dbReference>
<dbReference type="RefSeq" id="WP_066836982.1">
    <property type="nucleotide sequence ID" value="NZ_LSTQ01000001.1"/>
</dbReference>
<dbReference type="SUPFAM" id="SSF63737">
    <property type="entry name" value="Leukotriene A4 hydrolase N-terminal domain"/>
    <property type="match status" value="1"/>
</dbReference>
<dbReference type="InterPro" id="IPR050344">
    <property type="entry name" value="Peptidase_M1_aminopeptidases"/>
</dbReference>
<evidence type="ECO:0000256" key="1">
    <source>
        <dbReference type="ARBA" id="ARBA00000098"/>
    </source>
</evidence>
<gene>
    <name evidence="17" type="ORF">AYJ05_02310</name>
</gene>
<keyword evidence="11" id="KW-0482">Metalloprotease</keyword>
<comment type="similarity">
    <text evidence="3">Belongs to the peptidase M1 family.</text>
</comment>
<evidence type="ECO:0000256" key="2">
    <source>
        <dbReference type="ARBA" id="ARBA00001947"/>
    </source>
</evidence>
<evidence type="ECO:0000256" key="4">
    <source>
        <dbReference type="ARBA" id="ARBA00012564"/>
    </source>
</evidence>
<evidence type="ECO:0000256" key="7">
    <source>
        <dbReference type="ARBA" id="ARBA00022670"/>
    </source>
</evidence>
<evidence type="ECO:0000313" key="18">
    <source>
        <dbReference type="Proteomes" id="UP000076947"/>
    </source>
</evidence>
<keyword evidence="7" id="KW-0645">Protease</keyword>
<proteinExistence type="inferred from homology"/>
<keyword evidence="10" id="KW-0862">Zinc</keyword>
<dbReference type="NCBIfam" id="TIGR02412">
    <property type="entry name" value="pepN_strep_liv"/>
    <property type="match status" value="1"/>
</dbReference>
<dbReference type="InterPro" id="IPR045357">
    <property type="entry name" value="Aminopeptidase_N-like_N"/>
</dbReference>
<dbReference type="GO" id="GO:0043171">
    <property type="term" value="P:peptide catabolic process"/>
    <property type="evidence" value="ECO:0007669"/>
    <property type="project" value="TreeGrafter"/>
</dbReference>
<evidence type="ECO:0000256" key="12">
    <source>
        <dbReference type="ARBA" id="ARBA00029811"/>
    </source>
</evidence>
<dbReference type="Pfam" id="PF01433">
    <property type="entry name" value="Peptidase_M1"/>
    <property type="match status" value="1"/>
</dbReference>
<dbReference type="FunFam" id="2.60.40.1730:FF:000010">
    <property type="entry name" value="Putative aminopeptidase N"/>
    <property type="match status" value="1"/>
</dbReference>
<dbReference type="GO" id="GO:0016020">
    <property type="term" value="C:membrane"/>
    <property type="evidence" value="ECO:0007669"/>
    <property type="project" value="TreeGrafter"/>
</dbReference>
<dbReference type="PANTHER" id="PTHR11533:SF174">
    <property type="entry name" value="PUROMYCIN-SENSITIVE AMINOPEPTIDASE-RELATED"/>
    <property type="match status" value="1"/>
</dbReference>
<dbReference type="Proteomes" id="UP000076947">
    <property type="component" value="Unassembled WGS sequence"/>
</dbReference>
<comment type="catalytic activity">
    <reaction evidence="1">
        <text>Release of an N-terminal amino acid, Xaa-|-Yaa- from a peptide, amide or arylamide. Xaa is preferably Ala, but may be most amino acids including Pro (slow action). When a terminal hydrophobic residue is followed by a prolyl residue, the two may be released as an intact Xaa-Pro dipeptide.</text>
        <dbReference type="EC" id="3.4.11.2"/>
    </reaction>
</comment>
<dbReference type="InterPro" id="IPR027268">
    <property type="entry name" value="Peptidase_M4/M1_CTD_sf"/>
</dbReference>
<sequence length="851" mass="95145">MTSVNLTRDEAKHRSLLIDVSHYDVELDLQEEKYFSSTTTVNFTVKEPGSTFIDLRADEILEARLNGNPLPLDAYNPTYGIALSGLEVAEYELKVTAKIAYSRTGEGLHRFVDPVDNQVYLYTQFETADAKRVYACFDQPDMKATYSLTFHAPQEWKIITNSPVTREGNTWRAQVDTPLSTYLIALCAGPYFEVTDTWTGELTSHPEGQPATQLEVPLGLYCRASLAEHLDAERLFTETKQGFDFYHANFGFAYPFGKYDQIFVPEFNAGAMENAGCVTIRDEYVFSSQASHYMYERRADTILHELAHMWFGDLVTMQWWDDLWLNESFATWSAAISQAENTQYDTAWVTFANVEKSWAYQQDQLPTTHPISTDASDIETVEQNFDGITYAKGASVLKQLQAYVGRENFFAGVRRHFTQHAWGNATFDDLLGHLEEASGRDLSFWAAEWLKTTGVNTLSAETEQEDGKYTSFTIKQSGDTLRTHRVAVGLYSLEDGKVTRFKQVEADISGERTEIAELVGADVAELVLLNDDDLTYTLLEFSPETVDFVVTHIDKITDPMARTLCWSTAWEMTRAGTMRARDFAQLVARGLSAETELAVLERICNQAIVAADTYADPQWAKTEGFALLADAFLAEAQSAEADSARTIVFKQALTKIALGDAARDYLVELRASSDDKALRWKALAALVANDAIGAFDEVQKLVAEELEADNTASGYQASLRALAAFNSDENKRAVWDEIMSLELSNLELRHKLEGLTMTGSEKHLGFAVEEYFANAERVWDAGSTEIALGTVQGLYPSWNISQETIDATDKFLEKRLPSGLRRAVTEERDRLARALRNRAIDSADAGSNSGA</sequence>
<evidence type="ECO:0000259" key="14">
    <source>
        <dbReference type="Pfam" id="PF01433"/>
    </source>
</evidence>
<evidence type="ECO:0000256" key="8">
    <source>
        <dbReference type="ARBA" id="ARBA00022723"/>
    </source>
</evidence>
<keyword evidence="8" id="KW-0479">Metal-binding</keyword>
<dbReference type="GO" id="GO:0016285">
    <property type="term" value="F:alanyl aminopeptidase activity"/>
    <property type="evidence" value="ECO:0007669"/>
    <property type="project" value="UniProtKB-EC"/>
</dbReference>
<evidence type="ECO:0000256" key="9">
    <source>
        <dbReference type="ARBA" id="ARBA00022801"/>
    </source>
</evidence>
<keyword evidence="9" id="KW-0378">Hydrolase</keyword>
<dbReference type="FunFam" id="1.10.390.10:FF:000004">
    <property type="entry name" value="Aminopeptidase N"/>
    <property type="match status" value="1"/>
</dbReference>
<evidence type="ECO:0000256" key="11">
    <source>
        <dbReference type="ARBA" id="ARBA00023049"/>
    </source>
</evidence>
<dbReference type="OrthoDB" id="100605at2"/>
<evidence type="ECO:0000256" key="10">
    <source>
        <dbReference type="ARBA" id="ARBA00022833"/>
    </source>
</evidence>
<dbReference type="Pfam" id="PF11838">
    <property type="entry name" value="ERAP1_C"/>
    <property type="match status" value="1"/>
</dbReference>
<accession>A0A177IUM0</accession>
<dbReference type="PRINTS" id="PR00756">
    <property type="entry name" value="ALADIPTASE"/>
</dbReference>
<dbReference type="PANTHER" id="PTHR11533">
    <property type="entry name" value="PROTEASE M1 ZINC METALLOPROTEASE"/>
    <property type="match status" value="1"/>
</dbReference>
<reference evidence="18" key="1">
    <citation type="submission" date="2016-02" db="EMBL/GenBank/DDBJ databases">
        <authorList>
            <person name="Kaur G."/>
            <person name="Nair G.R."/>
            <person name="Mayilraj S."/>
        </authorList>
    </citation>
    <scope>NUCLEOTIDE SEQUENCE [LARGE SCALE GENOMIC DNA]</scope>
    <source>
        <strain evidence="18">GA-15</strain>
    </source>
</reference>
<dbReference type="InterPro" id="IPR014782">
    <property type="entry name" value="Peptidase_M1_dom"/>
</dbReference>
<dbReference type="Gene3D" id="2.60.40.1730">
    <property type="entry name" value="tricorn interacting facor f3 domain"/>
    <property type="match status" value="1"/>
</dbReference>
<dbReference type="Pfam" id="PF17900">
    <property type="entry name" value="Peptidase_M1_N"/>
    <property type="match status" value="1"/>
</dbReference>
<evidence type="ECO:0000256" key="5">
    <source>
        <dbReference type="ARBA" id="ARBA00015611"/>
    </source>
</evidence>
<feature type="domain" description="Peptidase M1 membrane alanine aminopeptidase" evidence="14">
    <location>
        <begin position="238"/>
        <end position="449"/>
    </location>
</feature>
<dbReference type="AlphaFoldDB" id="A0A177IUM0"/>
<dbReference type="InterPro" id="IPR012778">
    <property type="entry name" value="Pept_M1_aminopeptidase"/>
</dbReference>
<keyword evidence="6 17" id="KW-0031">Aminopeptidase</keyword>
<evidence type="ECO:0000256" key="3">
    <source>
        <dbReference type="ARBA" id="ARBA00010136"/>
    </source>
</evidence>
<dbReference type="GO" id="GO:0005737">
    <property type="term" value="C:cytoplasm"/>
    <property type="evidence" value="ECO:0007669"/>
    <property type="project" value="TreeGrafter"/>
</dbReference>
<dbReference type="GO" id="GO:0008270">
    <property type="term" value="F:zinc ion binding"/>
    <property type="evidence" value="ECO:0007669"/>
    <property type="project" value="InterPro"/>
</dbReference>
<name>A0A177IUM0_9CORY</name>
<evidence type="ECO:0000313" key="17">
    <source>
        <dbReference type="EMBL" id="OAH32527.1"/>
    </source>
</evidence>
<organism evidence="17 18">
    <name type="scientific">Corynebacterium stationis</name>
    <dbReference type="NCBI Taxonomy" id="1705"/>
    <lineage>
        <taxon>Bacteria</taxon>
        <taxon>Bacillati</taxon>
        <taxon>Actinomycetota</taxon>
        <taxon>Actinomycetes</taxon>
        <taxon>Mycobacteriales</taxon>
        <taxon>Corynebacteriaceae</taxon>
        <taxon>Corynebacterium</taxon>
    </lineage>
</organism>
<dbReference type="STRING" id="1705.CA21670_09680"/>
<evidence type="ECO:0000259" key="15">
    <source>
        <dbReference type="Pfam" id="PF11838"/>
    </source>
</evidence>
<dbReference type="EC" id="3.4.11.2" evidence="4"/>
<evidence type="ECO:0000256" key="13">
    <source>
        <dbReference type="ARBA" id="ARBA00031533"/>
    </source>
</evidence>
<feature type="domain" description="Aminopeptidase N-like N-terminal" evidence="16">
    <location>
        <begin position="21"/>
        <end position="169"/>
    </location>
</feature>
<protein>
    <recommendedName>
        <fullName evidence="5">Aminopeptidase N</fullName>
        <ecNumber evidence="4">3.4.11.2</ecNumber>
    </recommendedName>
    <alternativeName>
        <fullName evidence="12">Alanine aminopeptidase</fullName>
    </alternativeName>
    <alternativeName>
        <fullName evidence="13">Lysyl aminopeptidase</fullName>
    </alternativeName>
</protein>
<dbReference type="Gene3D" id="1.10.390.10">
    <property type="entry name" value="Neutral Protease Domain 2"/>
    <property type="match status" value="1"/>
</dbReference>
<dbReference type="GO" id="GO:0006508">
    <property type="term" value="P:proteolysis"/>
    <property type="evidence" value="ECO:0007669"/>
    <property type="project" value="UniProtKB-KW"/>
</dbReference>
<dbReference type="InterPro" id="IPR024571">
    <property type="entry name" value="ERAP1-like_C_dom"/>
</dbReference>
<feature type="domain" description="ERAP1-like C-terminal" evidence="15">
    <location>
        <begin position="526"/>
        <end position="832"/>
    </location>
</feature>
<evidence type="ECO:0000256" key="6">
    <source>
        <dbReference type="ARBA" id="ARBA00022438"/>
    </source>
</evidence>
<evidence type="ECO:0000259" key="16">
    <source>
        <dbReference type="Pfam" id="PF17900"/>
    </source>
</evidence>
<dbReference type="SUPFAM" id="SSF55486">
    <property type="entry name" value="Metalloproteases ('zincins'), catalytic domain"/>
    <property type="match status" value="1"/>
</dbReference>
<keyword evidence="18" id="KW-1185">Reference proteome</keyword>
<comment type="caution">
    <text evidence="17">The sequence shown here is derived from an EMBL/GenBank/DDBJ whole genome shotgun (WGS) entry which is preliminary data.</text>
</comment>
<comment type="cofactor">
    <cofactor evidence="2">
        <name>Zn(2+)</name>
        <dbReference type="ChEBI" id="CHEBI:29105"/>
    </cofactor>
</comment>